<keyword evidence="3" id="KW-1185">Reference proteome</keyword>
<dbReference type="PANTHER" id="PTHR43677:SF1">
    <property type="entry name" value="ACRYLYL-COA REDUCTASE ACUI-RELATED"/>
    <property type="match status" value="1"/>
</dbReference>
<dbReference type="AlphaFoldDB" id="A0A3G8YBU3"/>
<dbReference type="Gene3D" id="3.40.50.720">
    <property type="entry name" value="NAD(P)-binding Rossmann-like Domain"/>
    <property type="match status" value="1"/>
</dbReference>
<dbReference type="Pfam" id="PF00107">
    <property type="entry name" value="ADH_zinc_N"/>
    <property type="match status" value="1"/>
</dbReference>
<dbReference type="SUPFAM" id="SSF51735">
    <property type="entry name" value="NAD(P)-binding Rossmann-fold domains"/>
    <property type="match status" value="1"/>
</dbReference>
<dbReference type="SUPFAM" id="SSF50129">
    <property type="entry name" value="GroES-like"/>
    <property type="match status" value="1"/>
</dbReference>
<accession>A0A3G8YBU3</accession>
<dbReference type="InterPro" id="IPR036291">
    <property type="entry name" value="NAD(P)-bd_dom_sf"/>
</dbReference>
<dbReference type="OrthoDB" id="9782155at2"/>
<dbReference type="InterPro" id="IPR013154">
    <property type="entry name" value="ADH-like_N"/>
</dbReference>
<evidence type="ECO:0000259" key="1">
    <source>
        <dbReference type="SMART" id="SM00829"/>
    </source>
</evidence>
<dbReference type="RefSeq" id="WP_124869146.1">
    <property type="nucleotide sequence ID" value="NZ_CP034183.1"/>
</dbReference>
<gene>
    <name evidence="2" type="ORF">EHF33_06695</name>
</gene>
<evidence type="ECO:0000313" key="3">
    <source>
        <dbReference type="Proteomes" id="UP000276417"/>
    </source>
</evidence>
<dbReference type="KEGG" id="dph:EHF33_06695"/>
<dbReference type="Gene3D" id="3.90.180.10">
    <property type="entry name" value="Medium-chain alcohol dehydrogenases, catalytic domain"/>
    <property type="match status" value="1"/>
</dbReference>
<sequence>MTQNSGIQNSNALPATFRALLLTKDGDAVSANVTDVSSQDLPAGEVTVKVDASDLNYKDGLAILGKLGIRTYPMVPGIDFAGTVLDSSDSRYQAGDAVTLTGWGVGERHWGGYAELARVKADWLVKTPERFSAAEAMAVGTAGLTAMLCVMALEDAGLKPEDGEVLVTGAAGGVGSVAVSLLAARGYRVTAATGRAETEGEYLRGLGASELLDRHELSALKKPLEKERWAAAVDVAGGATLAGVLASTKYGGHVAACGLADSASLTTSVLPFILRNVTLHGVDSVQCPAPQRQRAWDRLAAELPEKLLKDGVQMAKLEDLPRLATEILAGQVRGRTVIKLS</sequence>
<dbReference type="PANTHER" id="PTHR43677">
    <property type="entry name" value="SHORT-CHAIN DEHYDROGENASE/REDUCTASE"/>
    <property type="match status" value="1"/>
</dbReference>
<feature type="domain" description="Enoyl reductase (ER)" evidence="1">
    <location>
        <begin position="26"/>
        <end position="338"/>
    </location>
</feature>
<dbReference type="Proteomes" id="UP000276417">
    <property type="component" value="Chromosome 1"/>
</dbReference>
<organism evidence="2 3">
    <name type="scientific">Deinococcus psychrotolerans</name>
    <dbReference type="NCBI Taxonomy" id="2489213"/>
    <lineage>
        <taxon>Bacteria</taxon>
        <taxon>Thermotogati</taxon>
        <taxon>Deinococcota</taxon>
        <taxon>Deinococci</taxon>
        <taxon>Deinococcales</taxon>
        <taxon>Deinococcaceae</taxon>
        <taxon>Deinococcus</taxon>
    </lineage>
</organism>
<dbReference type="GO" id="GO:0043957">
    <property type="term" value="F:acryloyl-CoA reductase (NADPH) activity"/>
    <property type="evidence" value="ECO:0007669"/>
    <property type="project" value="TreeGrafter"/>
</dbReference>
<dbReference type="InterPro" id="IPR014188">
    <property type="entry name" value="Acrylyl-CoA_reductase_AcuI"/>
</dbReference>
<evidence type="ECO:0000313" key="2">
    <source>
        <dbReference type="EMBL" id="AZI42475.1"/>
    </source>
</evidence>
<protein>
    <submittedName>
        <fullName evidence="2">Oxidoreductase</fullName>
    </submittedName>
</protein>
<dbReference type="CDD" id="cd08288">
    <property type="entry name" value="MDR_yhdh"/>
    <property type="match status" value="1"/>
</dbReference>
<dbReference type="NCBIfam" id="TIGR02823">
    <property type="entry name" value="oxido_YhdH"/>
    <property type="match status" value="1"/>
</dbReference>
<proteinExistence type="predicted"/>
<dbReference type="InterPro" id="IPR013149">
    <property type="entry name" value="ADH-like_C"/>
</dbReference>
<dbReference type="InterPro" id="IPR051397">
    <property type="entry name" value="Zn-ADH-like_protein"/>
</dbReference>
<reference evidence="2 3" key="1">
    <citation type="submission" date="2018-11" db="EMBL/GenBank/DDBJ databases">
        <title>Deinococcus shelandsis sp. nov., isolated from South Shetland Islands soil of Antarctica.</title>
        <authorList>
            <person name="Tian J."/>
        </authorList>
    </citation>
    <scope>NUCLEOTIDE SEQUENCE [LARGE SCALE GENOMIC DNA]</scope>
    <source>
        <strain evidence="2 3">S14-83T</strain>
    </source>
</reference>
<dbReference type="EMBL" id="CP034183">
    <property type="protein sequence ID" value="AZI42475.1"/>
    <property type="molecule type" value="Genomic_DNA"/>
</dbReference>
<name>A0A3G8YBU3_9DEIO</name>
<dbReference type="SMART" id="SM00829">
    <property type="entry name" value="PKS_ER"/>
    <property type="match status" value="1"/>
</dbReference>
<dbReference type="InterPro" id="IPR011032">
    <property type="entry name" value="GroES-like_sf"/>
</dbReference>
<dbReference type="InterPro" id="IPR020843">
    <property type="entry name" value="ER"/>
</dbReference>
<dbReference type="Pfam" id="PF08240">
    <property type="entry name" value="ADH_N"/>
    <property type="match status" value="1"/>
</dbReference>